<evidence type="ECO:0000313" key="3">
    <source>
        <dbReference type="EMBL" id="GBG91818.1"/>
    </source>
</evidence>
<comment type="caution">
    <text evidence="3">The sequence shown here is derived from an EMBL/GenBank/DDBJ whole genome shotgun (WGS) entry which is preliminary data.</text>
</comment>
<dbReference type="GO" id="GO:0046983">
    <property type="term" value="F:protein dimerization activity"/>
    <property type="evidence" value="ECO:0007669"/>
    <property type="project" value="InterPro"/>
</dbReference>
<dbReference type="SUPFAM" id="SSF53098">
    <property type="entry name" value="Ribonuclease H-like"/>
    <property type="match status" value="1"/>
</dbReference>
<sequence>MDSEWHDKNAEEALTGEHVFVAQWWLTYGKKKHPTLTKIAIKVLSMRTTTSPCERNWSTFDPVHTKRRNLLSPNNLQILAFIHWNKKVLHMSRVKMGFVNTERIVWETPKDEAPFDGFMRDGEYDPADVKIRAANCSKSRGCRSTGTRFSVRELQEERVDDGVWILDLPYVPRCVVDDGRGRSIVVDNNDKEESHDNEGGDELLKVQLTDIQSIKRSGGNSCSARHDDITSSAVLASGGPSGAPSVSLSGEAGVRTQERSSTPGGVASVQGTNTLWGAQLTPHWRAMLEEIPTGRGTTNGGSTDVHGDNVEVEVDAGFGGTTGHADGDMGADMDEPTLGTAEDTEVAGNDVFSTLDPGLGLGEGFASLLHHVAPIAPSGSNKDFCEHLSTMSPVQIDFEEQAPDWAKFTRLTSPGRQLSEHIPTEAGKG</sequence>
<feature type="compositionally biased region" description="Low complexity" evidence="1">
    <location>
        <begin position="233"/>
        <end position="250"/>
    </location>
</feature>
<evidence type="ECO:0000256" key="1">
    <source>
        <dbReference type="SAM" id="MobiDB-lite"/>
    </source>
</evidence>
<feature type="domain" description="HAT C-terminal dimerisation" evidence="2">
    <location>
        <begin position="19"/>
        <end position="83"/>
    </location>
</feature>
<reference evidence="3 4" key="1">
    <citation type="journal article" date="2018" name="Cell">
        <title>The Chara Genome: Secondary Complexity and Implications for Plant Terrestrialization.</title>
        <authorList>
            <person name="Nishiyama T."/>
            <person name="Sakayama H."/>
            <person name="Vries J.D."/>
            <person name="Buschmann H."/>
            <person name="Saint-Marcoux D."/>
            <person name="Ullrich K.K."/>
            <person name="Haas F.B."/>
            <person name="Vanderstraeten L."/>
            <person name="Becker D."/>
            <person name="Lang D."/>
            <person name="Vosolsobe S."/>
            <person name="Rombauts S."/>
            <person name="Wilhelmsson P.K.I."/>
            <person name="Janitza P."/>
            <person name="Kern R."/>
            <person name="Heyl A."/>
            <person name="Rumpler F."/>
            <person name="Villalobos L.I.A.C."/>
            <person name="Clay J.M."/>
            <person name="Skokan R."/>
            <person name="Toyoda A."/>
            <person name="Suzuki Y."/>
            <person name="Kagoshima H."/>
            <person name="Schijlen E."/>
            <person name="Tajeshwar N."/>
            <person name="Catarino B."/>
            <person name="Hetherington A.J."/>
            <person name="Saltykova A."/>
            <person name="Bonnot C."/>
            <person name="Breuninger H."/>
            <person name="Symeonidi A."/>
            <person name="Radhakrishnan G.V."/>
            <person name="Van Nieuwerburgh F."/>
            <person name="Deforce D."/>
            <person name="Chang C."/>
            <person name="Karol K.G."/>
            <person name="Hedrich R."/>
            <person name="Ulvskov P."/>
            <person name="Glockner G."/>
            <person name="Delwiche C.F."/>
            <person name="Petrasek J."/>
            <person name="Van de Peer Y."/>
            <person name="Friml J."/>
            <person name="Beilby M."/>
            <person name="Dolan L."/>
            <person name="Kohara Y."/>
            <person name="Sugano S."/>
            <person name="Fujiyama A."/>
            <person name="Delaux P.-M."/>
            <person name="Quint M."/>
            <person name="TheiBen G."/>
            <person name="Hagemann M."/>
            <person name="Harholt J."/>
            <person name="Dunand C."/>
            <person name="Zachgo S."/>
            <person name="Langdale J."/>
            <person name="Maumus F."/>
            <person name="Straeten D.V.D."/>
            <person name="Gould S.B."/>
            <person name="Rensing S.A."/>
        </authorList>
    </citation>
    <scope>NUCLEOTIDE SEQUENCE [LARGE SCALE GENOMIC DNA]</scope>
    <source>
        <strain evidence="3 4">S276</strain>
    </source>
</reference>
<dbReference type="InterPro" id="IPR012337">
    <property type="entry name" value="RNaseH-like_sf"/>
</dbReference>
<dbReference type="Pfam" id="PF05699">
    <property type="entry name" value="Dimer_Tnp_hAT"/>
    <property type="match status" value="1"/>
</dbReference>
<proteinExistence type="predicted"/>
<dbReference type="EMBL" id="BFEA01000955">
    <property type="protein sequence ID" value="GBG91818.1"/>
    <property type="molecule type" value="Genomic_DNA"/>
</dbReference>
<evidence type="ECO:0000259" key="2">
    <source>
        <dbReference type="Pfam" id="PF05699"/>
    </source>
</evidence>
<evidence type="ECO:0000313" key="4">
    <source>
        <dbReference type="Proteomes" id="UP000265515"/>
    </source>
</evidence>
<keyword evidence="4" id="KW-1185">Reference proteome</keyword>
<protein>
    <recommendedName>
        <fullName evidence="2">HAT C-terminal dimerisation domain-containing protein</fullName>
    </recommendedName>
</protein>
<dbReference type="OrthoDB" id="1607513at2759"/>
<gene>
    <name evidence="3" type="ORF">CBR_g53709</name>
</gene>
<feature type="region of interest" description="Disordered" evidence="1">
    <location>
        <begin position="233"/>
        <end position="270"/>
    </location>
</feature>
<dbReference type="AlphaFoldDB" id="A0A388MB78"/>
<dbReference type="Gramene" id="GBG91818">
    <property type="protein sequence ID" value="GBG91818"/>
    <property type="gene ID" value="CBR_g53709"/>
</dbReference>
<dbReference type="Proteomes" id="UP000265515">
    <property type="component" value="Unassembled WGS sequence"/>
</dbReference>
<dbReference type="InterPro" id="IPR008906">
    <property type="entry name" value="HATC_C_dom"/>
</dbReference>
<organism evidence="3 4">
    <name type="scientific">Chara braunii</name>
    <name type="common">Braun's stonewort</name>
    <dbReference type="NCBI Taxonomy" id="69332"/>
    <lineage>
        <taxon>Eukaryota</taxon>
        <taxon>Viridiplantae</taxon>
        <taxon>Streptophyta</taxon>
        <taxon>Charophyceae</taxon>
        <taxon>Charales</taxon>
        <taxon>Characeae</taxon>
        <taxon>Chara</taxon>
    </lineage>
</organism>
<name>A0A388MB78_CHABU</name>
<accession>A0A388MB78</accession>
<feature type="compositionally biased region" description="Polar residues" evidence="1">
    <location>
        <begin position="259"/>
        <end position="270"/>
    </location>
</feature>